<accession>A0ABR5AMH2</accession>
<name>A0ABR5AMH2_9BACL</name>
<keyword evidence="1 2" id="KW-0238">DNA-binding</keyword>
<reference evidence="4 5" key="1">
    <citation type="submission" date="2014-12" db="EMBL/GenBank/DDBJ databases">
        <title>Draft genome sequence of Paenibacillus kamchatkensis strain B-2647.</title>
        <authorList>
            <person name="Karlyshev A.V."/>
            <person name="Kudryashova E.B."/>
        </authorList>
    </citation>
    <scope>NUCLEOTIDE SEQUENCE [LARGE SCALE GENOMIC DNA]</scope>
    <source>
        <strain evidence="4 5">VKM B-2647</strain>
    </source>
</reference>
<dbReference type="InterPro" id="IPR050624">
    <property type="entry name" value="HTH-type_Tx_Regulator"/>
</dbReference>
<dbReference type="Gene3D" id="1.10.357.10">
    <property type="entry name" value="Tetracycline Repressor, domain 2"/>
    <property type="match status" value="1"/>
</dbReference>
<dbReference type="PROSITE" id="PS50977">
    <property type="entry name" value="HTH_TETR_2"/>
    <property type="match status" value="1"/>
</dbReference>
<dbReference type="Pfam" id="PF00440">
    <property type="entry name" value="TetR_N"/>
    <property type="match status" value="1"/>
</dbReference>
<comment type="caution">
    <text evidence="4">The sequence shown here is derived from an EMBL/GenBank/DDBJ whole genome shotgun (WGS) entry which is preliminary data.</text>
</comment>
<dbReference type="InterPro" id="IPR009057">
    <property type="entry name" value="Homeodomain-like_sf"/>
</dbReference>
<proteinExistence type="predicted"/>
<evidence type="ECO:0000256" key="1">
    <source>
        <dbReference type="ARBA" id="ARBA00023125"/>
    </source>
</evidence>
<sequence>MPRTRDENDRIRQLTKEKIRAAAMDIFIERGYHAASIDDVAKKAGISKGLMYNYYKGKEELLAEAVQHRIDEIVRVMQEASALPSPSEQLKRIVEGALDNVKLQPKVHRFYLHLQSLPEEDKVLSKYSEMLNREMADQFEVQCGMFAELGTEEPRLRSLYFSSTLHGAMLMITTYPEHYPVQEIKEQMICEYCSVPPPR</sequence>
<gene>
    <name evidence="4" type="ORF">SD70_02930</name>
</gene>
<protein>
    <submittedName>
        <fullName evidence="4">Transcriptional regulator</fullName>
    </submittedName>
</protein>
<dbReference type="PANTHER" id="PTHR43479">
    <property type="entry name" value="ACREF/ENVCD OPERON REPRESSOR-RELATED"/>
    <property type="match status" value="1"/>
</dbReference>
<dbReference type="SUPFAM" id="SSF46689">
    <property type="entry name" value="Homeodomain-like"/>
    <property type="match status" value="1"/>
</dbReference>
<evidence type="ECO:0000313" key="4">
    <source>
        <dbReference type="EMBL" id="KIL42141.1"/>
    </source>
</evidence>
<dbReference type="RefSeq" id="WP_041045483.1">
    <property type="nucleotide sequence ID" value="NZ_JXAK01000003.1"/>
</dbReference>
<feature type="DNA-binding region" description="H-T-H motif" evidence="2">
    <location>
        <begin position="36"/>
        <end position="55"/>
    </location>
</feature>
<dbReference type="EMBL" id="JXAK01000003">
    <property type="protein sequence ID" value="KIL42141.1"/>
    <property type="molecule type" value="Genomic_DNA"/>
</dbReference>
<evidence type="ECO:0000313" key="5">
    <source>
        <dbReference type="Proteomes" id="UP000031967"/>
    </source>
</evidence>
<dbReference type="PRINTS" id="PR00455">
    <property type="entry name" value="HTHTETR"/>
</dbReference>
<feature type="domain" description="HTH tetR-type" evidence="3">
    <location>
        <begin position="13"/>
        <end position="73"/>
    </location>
</feature>
<dbReference type="InterPro" id="IPR001647">
    <property type="entry name" value="HTH_TetR"/>
</dbReference>
<organism evidence="4 5">
    <name type="scientific">Gordoniibacillus kamchatkensis</name>
    <dbReference type="NCBI Taxonomy" id="1590651"/>
    <lineage>
        <taxon>Bacteria</taxon>
        <taxon>Bacillati</taxon>
        <taxon>Bacillota</taxon>
        <taxon>Bacilli</taxon>
        <taxon>Bacillales</taxon>
        <taxon>Paenibacillaceae</taxon>
        <taxon>Gordoniibacillus</taxon>
    </lineage>
</organism>
<keyword evidence="5" id="KW-1185">Reference proteome</keyword>
<dbReference type="PANTHER" id="PTHR43479:SF11">
    <property type="entry name" value="ACREF_ENVCD OPERON REPRESSOR-RELATED"/>
    <property type="match status" value="1"/>
</dbReference>
<evidence type="ECO:0000256" key="2">
    <source>
        <dbReference type="PROSITE-ProRule" id="PRU00335"/>
    </source>
</evidence>
<evidence type="ECO:0000259" key="3">
    <source>
        <dbReference type="PROSITE" id="PS50977"/>
    </source>
</evidence>
<dbReference type="Proteomes" id="UP000031967">
    <property type="component" value="Unassembled WGS sequence"/>
</dbReference>